<feature type="transmembrane region" description="Helical" evidence="1">
    <location>
        <begin position="169"/>
        <end position="185"/>
    </location>
</feature>
<feature type="transmembrane region" description="Helical" evidence="1">
    <location>
        <begin position="84"/>
        <end position="105"/>
    </location>
</feature>
<protein>
    <submittedName>
        <fullName evidence="2">Glycosyl transferase</fullName>
    </submittedName>
</protein>
<feature type="transmembrane region" description="Helical" evidence="1">
    <location>
        <begin position="354"/>
        <end position="373"/>
    </location>
</feature>
<feature type="transmembrane region" description="Helical" evidence="1">
    <location>
        <begin position="245"/>
        <end position="265"/>
    </location>
</feature>
<comment type="caution">
    <text evidence="2">The sequence shown here is derived from an EMBL/GenBank/DDBJ whole genome shotgun (WGS) entry which is preliminary data.</text>
</comment>
<feature type="transmembrane region" description="Helical" evidence="1">
    <location>
        <begin position="117"/>
        <end position="136"/>
    </location>
</feature>
<accession>A0A6N4A662</accession>
<keyword evidence="1" id="KW-0812">Transmembrane</keyword>
<reference evidence="2 3" key="1">
    <citation type="journal article" date="2016" name="BMC Genomics">
        <title>Consensus pan-genome assembly of the specialised wine bacterium Oenococcus oeni.</title>
        <authorList>
            <person name="Sternes P.R."/>
            <person name="Borneman A.R."/>
        </authorList>
    </citation>
    <scope>NUCLEOTIDE SEQUENCE [LARGE SCALE GENOMIC DNA]</scope>
    <source>
        <strain evidence="2 3">AWRIB661</strain>
    </source>
</reference>
<dbReference type="EMBL" id="MLOK01000054">
    <property type="protein sequence ID" value="OIM20521.1"/>
    <property type="molecule type" value="Genomic_DNA"/>
</dbReference>
<sequence>MFIQLFIIFLTIIGIFFLNRSSLFKNRSQYFRIAAMSIIFLAAFIRIFRYSSIMGLNLDEAMGGYNSWSLAHYGVDSALNRNPVYLYAWGTGMNLLYPLISVPFIKLIGLSLVAYRLPMVILSIGSIFSLVVGMLMYKLPNRLILLSLATVFLSPWSIMANRWGLESNLFPIIFTFVASAFLLFLSKQANHPKQAKMYLYIFAFLIALSAYAYSNNWFMLPFFVCGIFGYLYLKKKASLKSLSASAFLILLIIWPLLLFAKINYFSGKTFKILSLTIPKLSSSRSNSELIIGHGNIFYSISNNIFKFIKLMVTGNDHLIWNSLPQIGILYPFMFIFCIVGIVIAFKKRNDWDNFMLISLLSCLPIIMIIKINANHLNALMLPILYFEALGLYYSLKGPILKMAFTIVFSLYFVTFSFFYFHADQTLLTQGRTLTPSILGKAIRFANKSKAKKIYITCLPKGGYVIPRFYCPISPVAFNKEKPNVTFKTESNYKSYGKWYFKQPKKMSNNSVLIVKKGQKLHFRLRNRHKKDFGQYRVYY</sequence>
<evidence type="ECO:0000256" key="1">
    <source>
        <dbReference type="SAM" id="Phobius"/>
    </source>
</evidence>
<dbReference type="GO" id="GO:0016740">
    <property type="term" value="F:transferase activity"/>
    <property type="evidence" value="ECO:0007669"/>
    <property type="project" value="UniProtKB-KW"/>
</dbReference>
<keyword evidence="2" id="KW-0808">Transferase</keyword>
<keyword evidence="1" id="KW-1133">Transmembrane helix</keyword>
<feature type="transmembrane region" description="Helical" evidence="1">
    <location>
        <begin position="197"/>
        <end position="212"/>
    </location>
</feature>
<feature type="transmembrane region" description="Helical" evidence="1">
    <location>
        <begin position="402"/>
        <end position="422"/>
    </location>
</feature>
<gene>
    <name evidence="2" type="ORF">ATX59_08045</name>
</gene>
<dbReference type="Proteomes" id="UP000181728">
    <property type="component" value="Unassembled WGS sequence"/>
</dbReference>
<dbReference type="AlphaFoldDB" id="A0A6N4A662"/>
<feature type="transmembrane region" description="Helical" evidence="1">
    <location>
        <begin position="328"/>
        <end position="345"/>
    </location>
</feature>
<proteinExistence type="predicted"/>
<feature type="transmembrane region" description="Helical" evidence="1">
    <location>
        <begin position="218"/>
        <end position="233"/>
    </location>
</feature>
<feature type="transmembrane region" description="Helical" evidence="1">
    <location>
        <begin position="30"/>
        <end position="48"/>
    </location>
</feature>
<name>A0A6N4A662_OENOE</name>
<keyword evidence="1" id="KW-0472">Membrane</keyword>
<dbReference type="RefSeq" id="WP_071419431.1">
    <property type="nucleotide sequence ID" value="NZ_MLKQ01000213.1"/>
</dbReference>
<organism evidence="2 3">
    <name type="scientific">Oenococcus oeni</name>
    <name type="common">Leuconostoc oenos</name>
    <dbReference type="NCBI Taxonomy" id="1247"/>
    <lineage>
        <taxon>Bacteria</taxon>
        <taxon>Bacillati</taxon>
        <taxon>Bacillota</taxon>
        <taxon>Bacilli</taxon>
        <taxon>Lactobacillales</taxon>
        <taxon>Lactobacillaceae</taxon>
        <taxon>Oenococcus</taxon>
    </lineage>
</organism>
<evidence type="ECO:0000313" key="2">
    <source>
        <dbReference type="EMBL" id="OIM20521.1"/>
    </source>
</evidence>
<evidence type="ECO:0000313" key="3">
    <source>
        <dbReference type="Proteomes" id="UP000181728"/>
    </source>
</evidence>